<organism evidence="2 3">
    <name type="scientific">Actinomycetospora succinea</name>
    <dbReference type="NCBI Taxonomy" id="663603"/>
    <lineage>
        <taxon>Bacteria</taxon>
        <taxon>Bacillati</taxon>
        <taxon>Actinomycetota</taxon>
        <taxon>Actinomycetes</taxon>
        <taxon>Pseudonocardiales</taxon>
        <taxon>Pseudonocardiaceae</taxon>
        <taxon>Actinomycetospora</taxon>
    </lineage>
</organism>
<dbReference type="NCBIfam" id="TIGR00778">
    <property type="entry name" value="ahpD_dom"/>
    <property type="match status" value="1"/>
</dbReference>
<evidence type="ECO:0000313" key="3">
    <source>
        <dbReference type="Proteomes" id="UP000295705"/>
    </source>
</evidence>
<keyword evidence="2" id="KW-0560">Oxidoreductase</keyword>
<dbReference type="Pfam" id="PF02627">
    <property type="entry name" value="CMD"/>
    <property type="match status" value="1"/>
</dbReference>
<keyword evidence="3" id="KW-1185">Reference proteome</keyword>
<keyword evidence="2" id="KW-0575">Peroxidase</keyword>
<dbReference type="PANTHER" id="PTHR35446:SF2">
    <property type="entry name" value="CARBOXYMUCONOLACTONE DECARBOXYLASE-LIKE DOMAIN-CONTAINING PROTEIN"/>
    <property type="match status" value="1"/>
</dbReference>
<dbReference type="InterPro" id="IPR029032">
    <property type="entry name" value="AhpD-like"/>
</dbReference>
<dbReference type="EMBL" id="SNYO01000009">
    <property type="protein sequence ID" value="TDQ50868.1"/>
    <property type="molecule type" value="Genomic_DNA"/>
</dbReference>
<evidence type="ECO:0000313" key="2">
    <source>
        <dbReference type="EMBL" id="TDQ50868.1"/>
    </source>
</evidence>
<dbReference type="GO" id="GO:0051920">
    <property type="term" value="F:peroxiredoxin activity"/>
    <property type="evidence" value="ECO:0007669"/>
    <property type="project" value="InterPro"/>
</dbReference>
<accession>A0A4R6UU30</accession>
<reference evidence="2 3" key="1">
    <citation type="submission" date="2019-03" db="EMBL/GenBank/DDBJ databases">
        <title>Genomic Encyclopedia of Type Strains, Phase IV (KMG-IV): sequencing the most valuable type-strain genomes for metagenomic binning, comparative biology and taxonomic classification.</title>
        <authorList>
            <person name="Goeker M."/>
        </authorList>
    </citation>
    <scope>NUCLEOTIDE SEQUENCE [LARGE SCALE GENOMIC DNA]</scope>
    <source>
        <strain evidence="2 3">DSM 45775</strain>
    </source>
</reference>
<proteinExistence type="predicted"/>
<feature type="domain" description="Carboxymuconolactone decarboxylase-like" evidence="1">
    <location>
        <begin position="49"/>
        <end position="123"/>
    </location>
</feature>
<evidence type="ECO:0000259" key="1">
    <source>
        <dbReference type="Pfam" id="PF02627"/>
    </source>
</evidence>
<dbReference type="OrthoDB" id="122912at2"/>
<dbReference type="PANTHER" id="PTHR35446">
    <property type="entry name" value="SI:CH211-175M2.5"/>
    <property type="match status" value="1"/>
</dbReference>
<dbReference type="SUPFAM" id="SSF69118">
    <property type="entry name" value="AhpD-like"/>
    <property type="match status" value="1"/>
</dbReference>
<dbReference type="InterPro" id="IPR010195">
    <property type="entry name" value="Uncharacterised_peroxidase-rel"/>
</dbReference>
<sequence length="195" mass="21839">MSSNGSFFPVPSVADLPPGLQSLCGKAEAELGFVPNVFLGYAHRPERFSAWFAHYAQLHVPTENLDEADREMIAVVVSAIHSCTYCLTSHVHALRQALGDVAQADRILYNWRHAGLDERRLAICRYADKLTRRPAEVGREDLEELEAVGLTHDEVWDVAELTAMYSFTNRLALAMGFEANPEYHDLPRERAGADR</sequence>
<dbReference type="InterPro" id="IPR003779">
    <property type="entry name" value="CMD-like"/>
</dbReference>
<dbReference type="InterPro" id="IPR004675">
    <property type="entry name" value="AhpD_core"/>
</dbReference>
<name>A0A4R6UU30_9PSEU</name>
<dbReference type="Gene3D" id="1.20.1290.10">
    <property type="entry name" value="AhpD-like"/>
    <property type="match status" value="1"/>
</dbReference>
<protein>
    <submittedName>
        <fullName evidence="2">Putative peroxidase-related enzyme</fullName>
    </submittedName>
</protein>
<dbReference type="RefSeq" id="WP_133828937.1">
    <property type="nucleotide sequence ID" value="NZ_BAABHR010000003.1"/>
</dbReference>
<dbReference type="Gene3D" id="1.20.5.810">
    <property type="entry name" value="AhpD-like"/>
    <property type="match status" value="1"/>
</dbReference>
<dbReference type="NCBIfam" id="TIGR01926">
    <property type="entry name" value="peroxid_rel"/>
    <property type="match status" value="1"/>
</dbReference>
<dbReference type="AlphaFoldDB" id="A0A4R6UU30"/>
<dbReference type="Proteomes" id="UP000295705">
    <property type="component" value="Unassembled WGS sequence"/>
</dbReference>
<comment type="caution">
    <text evidence="2">The sequence shown here is derived from an EMBL/GenBank/DDBJ whole genome shotgun (WGS) entry which is preliminary data.</text>
</comment>
<gene>
    <name evidence="2" type="ORF">EV188_10976</name>
</gene>